<gene>
    <name evidence="1" type="ORF">EZS28_048733</name>
</gene>
<dbReference type="Proteomes" id="UP000324800">
    <property type="component" value="Unassembled WGS sequence"/>
</dbReference>
<evidence type="ECO:0000313" key="1">
    <source>
        <dbReference type="EMBL" id="KAA6355740.1"/>
    </source>
</evidence>
<proteinExistence type="predicted"/>
<evidence type="ECO:0000313" key="2">
    <source>
        <dbReference type="Proteomes" id="UP000324800"/>
    </source>
</evidence>
<accession>A0A5J4TDS0</accession>
<reference evidence="1 2" key="1">
    <citation type="submission" date="2019-03" db="EMBL/GenBank/DDBJ databases">
        <title>Single cell metagenomics reveals metabolic interactions within the superorganism composed of flagellate Streblomastix strix and complex community of Bacteroidetes bacteria on its surface.</title>
        <authorList>
            <person name="Treitli S.C."/>
            <person name="Kolisko M."/>
            <person name="Husnik F."/>
            <person name="Keeling P."/>
            <person name="Hampl V."/>
        </authorList>
    </citation>
    <scope>NUCLEOTIDE SEQUENCE [LARGE SCALE GENOMIC DNA]</scope>
    <source>
        <strain evidence="1">ST1C</strain>
    </source>
</reference>
<evidence type="ECO:0008006" key="3">
    <source>
        <dbReference type="Google" id="ProtNLM"/>
    </source>
</evidence>
<dbReference type="EMBL" id="SNRW01034136">
    <property type="protein sequence ID" value="KAA6355740.1"/>
    <property type="molecule type" value="Genomic_DNA"/>
</dbReference>
<organism evidence="1 2">
    <name type="scientific">Streblomastix strix</name>
    <dbReference type="NCBI Taxonomy" id="222440"/>
    <lineage>
        <taxon>Eukaryota</taxon>
        <taxon>Metamonada</taxon>
        <taxon>Preaxostyla</taxon>
        <taxon>Oxymonadida</taxon>
        <taxon>Streblomastigidae</taxon>
        <taxon>Streblomastix</taxon>
    </lineage>
</organism>
<protein>
    <recommendedName>
        <fullName evidence="3">Tyr recombinase domain-containing protein</fullName>
    </recommendedName>
</protein>
<sequence length="117" mass="13206">SGLDKKYSVTSIRSATITTLLNGGISSSALDRFTHHSEVASTVRKYYDRNNNEEVRMLIPRISSETENELEEEQECAEQLGLPVVNKLKEPFNKVVQQTKGGAQILYGRNCRIDEYP</sequence>
<name>A0A5J4TDS0_9EUKA</name>
<comment type="caution">
    <text evidence="1">The sequence shown here is derived from an EMBL/GenBank/DDBJ whole genome shotgun (WGS) entry which is preliminary data.</text>
</comment>
<feature type="non-terminal residue" evidence="1">
    <location>
        <position position="1"/>
    </location>
</feature>
<dbReference type="AlphaFoldDB" id="A0A5J4TDS0"/>